<keyword evidence="3" id="KW-0812">Transmembrane</keyword>
<name>A0ABT4GHU9_9BACL</name>
<comment type="similarity">
    <text evidence="1">Belongs to the GerABKA family.</text>
</comment>
<feature type="transmembrane region" description="Helical" evidence="3">
    <location>
        <begin position="365"/>
        <end position="384"/>
    </location>
</feature>
<keyword evidence="3" id="KW-1133">Transmembrane helix</keyword>
<dbReference type="InterPro" id="IPR050768">
    <property type="entry name" value="UPF0353/GerABKA_families"/>
</dbReference>
<dbReference type="EMBL" id="JAMDMX010000079">
    <property type="protein sequence ID" value="MCY9695759.1"/>
    <property type="molecule type" value="Genomic_DNA"/>
</dbReference>
<evidence type="ECO:0000256" key="1">
    <source>
        <dbReference type="ARBA" id="ARBA00005278"/>
    </source>
</evidence>
<evidence type="ECO:0000256" key="3">
    <source>
        <dbReference type="SAM" id="Phobius"/>
    </source>
</evidence>
<dbReference type="RefSeq" id="WP_268616966.1">
    <property type="nucleotide sequence ID" value="NZ_JAMDMX010000079.1"/>
</dbReference>
<dbReference type="Proteomes" id="UP001527099">
    <property type="component" value="Unassembled WGS sequence"/>
</dbReference>
<reference evidence="4 5" key="1">
    <citation type="submission" date="2022-05" db="EMBL/GenBank/DDBJ databases">
        <title>Genome Sequencing of Bee-Associated Microbes.</title>
        <authorList>
            <person name="Dunlap C."/>
        </authorList>
    </citation>
    <scope>NUCLEOTIDE SEQUENCE [LARGE SCALE GENOMIC DNA]</scope>
    <source>
        <strain evidence="4 5">NRRL B-14421</strain>
    </source>
</reference>
<feature type="transmembrane region" description="Helical" evidence="3">
    <location>
        <begin position="420"/>
        <end position="438"/>
    </location>
</feature>
<feature type="transmembrane region" description="Helical" evidence="3">
    <location>
        <begin position="259"/>
        <end position="280"/>
    </location>
</feature>
<gene>
    <name evidence="4" type="ORF">M5X19_23045</name>
</gene>
<keyword evidence="5" id="KW-1185">Reference proteome</keyword>
<evidence type="ECO:0000256" key="2">
    <source>
        <dbReference type="ARBA" id="ARBA00023136"/>
    </source>
</evidence>
<proteinExistence type="inferred from homology"/>
<dbReference type="PIRSF" id="PIRSF005690">
    <property type="entry name" value="GerBA"/>
    <property type="match status" value="1"/>
</dbReference>
<dbReference type="InterPro" id="IPR004995">
    <property type="entry name" value="Spore_Ger"/>
</dbReference>
<dbReference type="PANTHER" id="PTHR22550:SF5">
    <property type="entry name" value="LEUCINE ZIPPER PROTEIN 4"/>
    <property type="match status" value="1"/>
</dbReference>
<feature type="transmembrane region" description="Helical" evidence="3">
    <location>
        <begin position="301"/>
        <end position="320"/>
    </location>
</feature>
<feature type="transmembrane region" description="Helical" evidence="3">
    <location>
        <begin position="390"/>
        <end position="408"/>
    </location>
</feature>
<organism evidence="4 5">
    <name type="scientific">Paenibacillus alginolyticus</name>
    <dbReference type="NCBI Taxonomy" id="59839"/>
    <lineage>
        <taxon>Bacteria</taxon>
        <taxon>Bacillati</taxon>
        <taxon>Bacillota</taxon>
        <taxon>Bacilli</taxon>
        <taxon>Bacillales</taxon>
        <taxon>Paenibacillaceae</taxon>
        <taxon>Paenibacillus</taxon>
    </lineage>
</organism>
<accession>A0ABT4GHU9</accession>
<dbReference type="Pfam" id="PF03323">
    <property type="entry name" value="GerA"/>
    <property type="match status" value="1"/>
</dbReference>
<evidence type="ECO:0000313" key="5">
    <source>
        <dbReference type="Proteomes" id="UP001527099"/>
    </source>
</evidence>
<dbReference type="PANTHER" id="PTHR22550">
    <property type="entry name" value="SPORE GERMINATION PROTEIN"/>
    <property type="match status" value="1"/>
</dbReference>
<sequence>MKSSLPIPLPLSTDLQENIELILKRLGTSSDIIIRRMDIGIFPDTNAIALIYIEGLVKSEAVNDHIIKPLLTSQETEFYWNQEICFHDLLRQALTISNLTATIEGVDLLAALLDGNTAIIADGYNEALIAGTTGWDKRAIEEPQTQTVVRGPKESFTEDLRSNTSLLRRKIKSPDLRFISLRLGRYTQTEVVITYLDGIAEDHVVQEVKKRLDRIDVDSILESGYIEEFIEDRTYTPFPTIMNSERPDAVAASLLEGQVAIIVDGTPFVLLAPVTFFRFLQSSEDYYQRFDIATFVRCIRYISFFVSMLLPSCYIAVTTFHQEMLPTTLLISLAAQREGVPFPAIVEAFLMEITFEVLREAGIRMPRVIGSAISIVGALVLGQAAVQAGLVSAAMVIVVSFTAISNFVTPALNMGIAARLIRFILMLLAGIFGLFGIMAGCMAILIHLASLLSFGVPYLTPIAPLALPKFRDILIRVPWAKMAGRPLSKNYTRQAPNMKKSPPKRDNP</sequence>
<protein>
    <submittedName>
        <fullName evidence="4">Spore germination protein</fullName>
    </submittedName>
</protein>
<evidence type="ECO:0000313" key="4">
    <source>
        <dbReference type="EMBL" id="MCY9695759.1"/>
    </source>
</evidence>
<feature type="transmembrane region" description="Helical" evidence="3">
    <location>
        <begin position="340"/>
        <end position="358"/>
    </location>
</feature>
<keyword evidence="2 3" id="KW-0472">Membrane</keyword>
<comment type="caution">
    <text evidence="4">The sequence shown here is derived from an EMBL/GenBank/DDBJ whole genome shotgun (WGS) entry which is preliminary data.</text>
</comment>